<keyword evidence="3" id="KW-1185">Reference proteome</keyword>
<dbReference type="EMBL" id="JANPWB010000009">
    <property type="protein sequence ID" value="KAJ1151841.1"/>
    <property type="molecule type" value="Genomic_DNA"/>
</dbReference>
<accession>A0AAV7RJS9</accession>
<reference evidence="2" key="1">
    <citation type="journal article" date="2022" name="bioRxiv">
        <title>Sequencing and chromosome-scale assembly of the giantPleurodeles waltlgenome.</title>
        <authorList>
            <person name="Brown T."/>
            <person name="Elewa A."/>
            <person name="Iarovenko S."/>
            <person name="Subramanian E."/>
            <person name="Araus A.J."/>
            <person name="Petzold A."/>
            <person name="Susuki M."/>
            <person name="Suzuki K.-i.T."/>
            <person name="Hayashi T."/>
            <person name="Toyoda A."/>
            <person name="Oliveira C."/>
            <person name="Osipova E."/>
            <person name="Leigh N.D."/>
            <person name="Simon A."/>
            <person name="Yun M.H."/>
        </authorList>
    </citation>
    <scope>NUCLEOTIDE SEQUENCE</scope>
    <source>
        <strain evidence="2">20211129_DDA</strain>
        <tissue evidence="2">Liver</tissue>
    </source>
</reference>
<dbReference type="Proteomes" id="UP001066276">
    <property type="component" value="Chromosome 5"/>
</dbReference>
<evidence type="ECO:0000313" key="2">
    <source>
        <dbReference type="EMBL" id="KAJ1151841.1"/>
    </source>
</evidence>
<comment type="caution">
    <text evidence="2">The sequence shown here is derived from an EMBL/GenBank/DDBJ whole genome shotgun (WGS) entry which is preliminary data.</text>
</comment>
<feature type="region of interest" description="Disordered" evidence="1">
    <location>
        <begin position="74"/>
        <end position="106"/>
    </location>
</feature>
<gene>
    <name evidence="2" type="ORF">NDU88_004620</name>
</gene>
<proteinExistence type="predicted"/>
<name>A0AAV7RJS9_PLEWA</name>
<dbReference type="AlphaFoldDB" id="A0AAV7RJS9"/>
<sequence length="106" mass="10999">MLLHRPTGRVLTCAPGPPPAPPLQRGDSTGVPRCFRAVRPQAASVRGPTQASGFSRATRPPALVLAAGPVSPLSTLRGRHGGPTTPGYRCQCNTSARTPIGPEKVQ</sequence>
<evidence type="ECO:0000313" key="3">
    <source>
        <dbReference type="Proteomes" id="UP001066276"/>
    </source>
</evidence>
<protein>
    <submittedName>
        <fullName evidence="2">Uncharacterized protein</fullName>
    </submittedName>
</protein>
<feature type="region of interest" description="Disordered" evidence="1">
    <location>
        <begin position="1"/>
        <end position="31"/>
    </location>
</feature>
<organism evidence="2 3">
    <name type="scientific">Pleurodeles waltl</name>
    <name type="common">Iberian ribbed newt</name>
    <dbReference type="NCBI Taxonomy" id="8319"/>
    <lineage>
        <taxon>Eukaryota</taxon>
        <taxon>Metazoa</taxon>
        <taxon>Chordata</taxon>
        <taxon>Craniata</taxon>
        <taxon>Vertebrata</taxon>
        <taxon>Euteleostomi</taxon>
        <taxon>Amphibia</taxon>
        <taxon>Batrachia</taxon>
        <taxon>Caudata</taxon>
        <taxon>Salamandroidea</taxon>
        <taxon>Salamandridae</taxon>
        <taxon>Pleurodelinae</taxon>
        <taxon>Pleurodeles</taxon>
    </lineage>
</organism>
<evidence type="ECO:0000256" key="1">
    <source>
        <dbReference type="SAM" id="MobiDB-lite"/>
    </source>
</evidence>